<sequence length="131" mass="13726">MADEQTTPEEFDLGAIQGTGDGPALPAPGSIPVTEIRPESESGLTEVAVADVTAENRGMLSVRYKGVRPTLVLTGGTVVPSIITVVDGGGHILAEYEARPAAKRITSRSLPEDQNELECATPDCKPISLTR</sequence>
<dbReference type="EMBL" id="VYUA01000076">
    <property type="protein sequence ID" value="KAB2587741.1"/>
    <property type="molecule type" value="Genomic_DNA"/>
</dbReference>
<feature type="region of interest" description="Disordered" evidence="1">
    <location>
        <begin position="107"/>
        <end position="131"/>
    </location>
</feature>
<evidence type="ECO:0000313" key="2">
    <source>
        <dbReference type="EMBL" id="KAB2587741.1"/>
    </source>
</evidence>
<evidence type="ECO:0000256" key="1">
    <source>
        <dbReference type="SAM" id="MobiDB-lite"/>
    </source>
</evidence>
<name>A0A5N5EDT1_9ACTN</name>
<feature type="compositionally biased region" description="Acidic residues" evidence="1">
    <location>
        <begin position="1"/>
        <end position="12"/>
    </location>
</feature>
<protein>
    <submittedName>
        <fullName evidence="2">Uncharacterized protein</fullName>
    </submittedName>
</protein>
<feature type="region of interest" description="Disordered" evidence="1">
    <location>
        <begin position="1"/>
        <end position="30"/>
    </location>
</feature>
<dbReference type="AlphaFoldDB" id="A0A5N5EDT1"/>
<dbReference type="Proteomes" id="UP000326907">
    <property type="component" value="Unassembled WGS sequence"/>
</dbReference>
<comment type="caution">
    <text evidence="2">The sequence shown here is derived from an EMBL/GenBank/DDBJ whole genome shotgun (WGS) entry which is preliminary data.</text>
</comment>
<reference evidence="2 3" key="1">
    <citation type="submission" date="2019-09" db="EMBL/GenBank/DDBJ databases">
        <authorList>
            <person name="Liu P."/>
        </authorList>
    </citation>
    <scope>NUCLEOTIDE SEQUENCE [LARGE SCALE GENOMIC DNA]</scope>
    <source>
        <strain evidence="2 3">TRM68085</strain>
    </source>
</reference>
<evidence type="ECO:0000313" key="3">
    <source>
        <dbReference type="Proteomes" id="UP000326907"/>
    </source>
</evidence>
<dbReference type="RefSeq" id="WP_151514004.1">
    <property type="nucleotide sequence ID" value="NZ_VYUA01000076.1"/>
</dbReference>
<proteinExistence type="predicted"/>
<accession>A0A5N5EDT1</accession>
<keyword evidence="3" id="KW-1185">Reference proteome</keyword>
<gene>
    <name evidence="2" type="ORF">F5983_36215</name>
</gene>
<organism evidence="2 3">
    <name type="scientific">Streptomyces arboris</name>
    <dbReference type="NCBI Taxonomy" id="2600619"/>
    <lineage>
        <taxon>Bacteria</taxon>
        <taxon>Bacillati</taxon>
        <taxon>Actinomycetota</taxon>
        <taxon>Actinomycetes</taxon>
        <taxon>Kitasatosporales</taxon>
        <taxon>Streptomycetaceae</taxon>
        <taxon>Streptomyces</taxon>
    </lineage>
</organism>